<organism evidence="1 2">
    <name type="scientific">Deinococcus malanensis</name>
    <dbReference type="NCBI Taxonomy" id="1706855"/>
    <lineage>
        <taxon>Bacteria</taxon>
        <taxon>Thermotogati</taxon>
        <taxon>Deinococcota</taxon>
        <taxon>Deinococci</taxon>
        <taxon>Deinococcales</taxon>
        <taxon>Deinococcaceae</taxon>
        <taxon>Deinococcus</taxon>
    </lineage>
</organism>
<dbReference type="Proteomes" id="UP000647587">
    <property type="component" value="Unassembled WGS sequence"/>
</dbReference>
<keyword evidence="2" id="KW-1185">Reference proteome</keyword>
<dbReference type="EMBL" id="BMPP01000001">
    <property type="protein sequence ID" value="GGK11626.1"/>
    <property type="molecule type" value="Genomic_DNA"/>
</dbReference>
<evidence type="ECO:0000313" key="1">
    <source>
        <dbReference type="EMBL" id="GGK11626.1"/>
    </source>
</evidence>
<reference evidence="2" key="1">
    <citation type="journal article" date="2019" name="Int. J. Syst. Evol. Microbiol.">
        <title>The Global Catalogue of Microorganisms (GCM) 10K type strain sequencing project: providing services to taxonomists for standard genome sequencing and annotation.</title>
        <authorList>
            <consortium name="The Broad Institute Genomics Platform"/>
            <consortium name="The Broad Institute Genome Sequencing Center for Infectious Disease"/>
            <person name="Wu L."/>
            <person name="Ma J."/>
        </authorList>
    </citation>
    <scope>NUCLEOTIDE SEQUENCE [LARGE SCALE GENOMIC DNA]</scope>
    <source>
        <strain evidence="2">JCM 30331</strain>
    </source>
</reference>
<proteinExistence type="predicted"/>
<dbReference type="RefSeq" id="WP_189003533.1">
    <property type="nucleotide sequence ID" value="NZ_BMPP01000001.1"/>
</dbReference>
<accession>A0ABQ2EHA0</accession>
<evidence type="ECO:0000313" key="2">
    <source>
        <dbReference type="Proteomes" id="UP000647587"/>
    </source>
</evidence>
<name>A0ABQ2EHA0_9DEIO</name>
<sequence length="113" mass="12524">MTKAWGSAYSHEVDLGHDQRGNPLKGYRQAGLDVNGLGLYFKTALQVAAQHGTNDVGLYLVYVERQPKLVLAGRLGDQVVKSEPAAEPFTEMAHQFVQAIRNVQTRQRHLHAS</sequence>
<protein>
    <submittedName>
        <fullName evidence="1">Uncharacterized protein</fullName>
    </submittedName>
</protein>
<comment type="caution">
    <text evidence="1">The sequence shown here is derived from an EMBL/GenBank/DDBJ whole genome shotgun (WGS) entry which is preliminary data.</text>
</comment>
<gene>
    <name evidence="1" type="ORF">GCM10008955_01060</name>
</gene>